<accession>A0A8S1KJN4</accession>
<dbReference type="Proteomes" id="UP000692954">
    <property type="component" value="Unassembled WGS sequence"/>
</dbReference>
<dbReference type="AlphaFoldDB" id="A0A8S1KJN4"/>
<feature type="region of interest" description="Disordered" evidence="1">
    <location>
        <begin position="1"/>
        <end position="35"/>
    </location>
</feature>
<evidence type="ECO:0000313" key="2">
    <source>
        <dbReference type="EMBL" id="CAD8055349.1"/>
    </source>
</evidence>
<feature type="compositionally biased region" description="Polar residues" evidence="1">
    <location>
        <begin position="1"/>
        <end position="10"/>
    </location>
</feature>
<feature type="compositionally biased region" description="Basic and acidic residues" evidence="1">
    <location>
        <begin position="26"/>
        <end position="35"/>
    </location>
</feature>
<gene>
    <name evidence="2" type="ORF">PSON_ATCC_30995.1.T0090198</name>
</gene>
<keyword evidence="3" id="KW-1185">Reference proteome</keyword>
<proteinExistence type="predicted"/>
<sequence>MLSFYSTGQFPKSLDPPSRFKQRQASKGDGESLYKRNFEDPQKHDFKQSAHALNQEFHHKQYHKINADYKERFFDTMHNTTKPQQQEDKLFYQSAARQQNLEQPNHLHNWKIVKERQYAERVQQQSKCEQGKLVNKNEYQVTSSGNTESKSNTLVRSNMFEISKPLLRINNDLKSQQLIKNVQIVSDDIPEWCSSTNKYYTPENIEQIKKQRQQQLAKADILGNFIKEPKKDPENKVYQDNPFVGQRYEPKRMCVFYEKPDHVRGQQCATQDLSKSKVNLTWKENVQSQRFEPKLPETIGRSDQPVIKTLNQKRDPNFPKVEKIGQSDVYKKIEKDKPIQLKIGHGTPSTLNPVKY</sequence>
<protein>
    <submittedName>
        <fullName evidence="2">Uncharacterized protein</fullName>
    </submittedName>
</protein>
<name>A0A8S1KJN4_9CILI</name>
<organism evidence="2 3">
    <name type="scientific">Paramecium sonneborni</name>
    <dbReference type="NCBI Taxonomy" id="65129"/>
    <lineage>
        <taxon>Eukaryota</taxon>
        <taxon>Sar</taxon>
        <taxon>Alveolata</taxon>
        <taxon>Ciliophora</taxon>
        <taxon>Intramacronucleata</taxon>
        <taxon>Oligohymenophorea</taxon>
        <taxon>Peniculida</taxon>
        <taxon>Parameciidae</taxon>
        <taxon>Paramecium</taxon>
    </lineage>
</organism>
<dbReference type="OrthoDB" id="284266at2759"/>
<evidence type="ECO:0000313" key="3">
    <source>
        <dbReference type="Proteomes" id="UP000692954"/>
    </source>
</evidence>
<dbReference type="EMBL" id="CAJJDN010000009">
    <property type="protein sequence ID" value="CAD8055349.1"/>
    <property type="molecule type" value="Genomic_DNA"/>
</dbReference>
<evidence type="ECO:0000256" key="1">
    <source>
        <dbReference type="SAM" id="MobiDB-lite"/>
    </source>
</evidence>
<reference evidence="2" key="1">
    <citation type="submission" date="2021-01" db="EMBL/GenBank/DDBJ databases">
        <authorList>
            <consortium name="Genoscope - CEA"/>
            <person name="William W."/>
        </authorList>
    </citation>
    <scope>NUCLEOTIDE SEQUENCE</scope>
</reference>
<comment type="caution">
    <text evidence="2">The sequence shown here is derived from an EMBL/GenBank/DDBJ whole genome shotgun (WGS) entry which is preliminary data.</text>
</comment>